<feature type="transmembrane region" description="Helical" evidence="1">
    <location>
        <begin position="127"/>
        <end position="147"/>
    </location>
</feature>
<proteinExistence type="predicted"/>
<keyword evidence="1" id="KW-0472">Membrane</keyword>
<organism evidence="2">
    <name type="scientific">Gulosibacter sediminis</name>
    <dbReference type="NCBI Taxonomy" id="1729695"/>
    <lineage>
        <taxon>Bacteria</taxon>
        <taxon>Bacillati</taxon>
        <taxon>Actinomycetota</taxon>
        <taxon>Actinomycetes</taxon>
        <taxon>Micrococcales</taxon>
        <taxon>Microbacteriaceae</taxon>
        <taxon>Gulosibacter</taxon>
    </lineage>
</organism>
<feature type="transmembrane region" description="Helical" evidence="1">
    <location>
        <begin position="159"/>
        <end position="182"/>
    </location>
</feature>
<feature type="transmembrane region" description="Helical" evidence="1">
    <location>
        <begin position="67"/>
        <end position="86"/>
    </location>
</feature>
<feature type="transmembrane region" description="Helical" evidence="1">
    <location>
        <begin position="98"/>
        <end position="115"/>
    </location>
</feature>
<gene>
    <name evidence="2" type="ORF">M3M28_01670</name>
</gene>
<dbReference type="NCBIfam" id="NF038065">
    <property type="entry name" value="Pr6Pr"/>
    <property type="match status" value="1"/>
</dbReference>
<sequence>MGRTTTLPAVNRFARTNRAVHPDRAWVRILRLALGLAALAGVARNFYRAANGMVESTLIESMSQFTNISNLLFGVVLIVGGLRARARLPLWWDDLRGAAAFYMVMTGLIYAILVAEPGALARWDLEWSNILLHRITPVLGVVGWLVITQTRRASWGRPLAWLVYPLLYLVYTWVRGGIVGWYPYGFLDPTGSGGWGSVIATTAQVFVAFLAVAVVLHVLGLLRVRLASRPAVRARGE</sequence>
<protein>
    <submittedName>
        <fullName evidence="2">Pr6Pr family membrane protein</fullName>
    </submittedName>
</protein>
<accession>A0ABY4MZV1</accession>
<dbReference type="EMBL" id="CP097160">
    <property type="protein sequence ID" value="UQN15205.1"/>
    <property type="molecule type" value="Genomic_DNA"/>
</dbReference>
<dbReference type="InterPro" id="IPR049713">
    <property type="entry name" value="Pr6Pr-like"/>
</dbReference>
<evidence type="ECO:0000313" key="2">
    <source>
        <dbReference type="EMBL" id="UQN15205.1"/>
    </source>
</evidence>
<name>A0ABY4MZV1_9MICO</name>
<feature type="transmembrane region" description="Helical" evidence="1">
    <location>
        <begin position="25"/>
        <end position="47"/>
    </location>
</feature>
<evidence type="ECO:0000256" key="1">
    <source>
        <dbReference type="SAM" id="Phobius"/>
    </source>
</evidence>
<feature type="transmembrane region" description="Helical" evidence="1">
    <location>
        <begin position="194"/>
        <end position="219"/>
    </location>
</feature>
<reference evidence="2" key="1">
    <citation type="submission" date="2022-05" db="EMBL/GenBank/DDBJ databases">
        <title>Complete genome sequence of toluene-degrading Gulosibacter sediminis strain ACHW.36C.</title>
        <authorList>
            <person name="Wai A.C."/>
            <person name="Lai G.K."/>
            <person name="Griffin S.D."/>
            <person name="Leung F.C."/>
        </authorList>
    </citation>
    <scope>NUCLEOTIDE SEQUENCE [LARGE SCALE GENOMIC DNA]</scope>
    <source>
        <strain evidence="2">ACHW.36C</strain>
    </source>
</reference>
<keyword evidence="1" id="KW-1133">Transmembrane helix</keyword>
<keyword evidence="1" id="KW-0812">Transmembrane</keyword>